<reference evidence="2 3" key="1">
    <citation type="submission" date="2018-12" db="EMBL/GenBank/DDBJ databases">
        <authorList>
            <consortium name="Pathogen Informatics"/>
        </authorList>
    </citation>
    <scope>NUCLEOTIDE SEQUENCE [LARGE SCALE GENOMIC DNA]</scope>
    <source>
        <strain evidence="2 3">NCTC10976</strain>
    </source>
</reference>
<proteinExistence type="predicted"/>
<evidence type="ECO:0000313" key="2">
    <source>
        <dbReference type="EMBL" id="VEJ17103.1"/>
    </source>
</evidence>
<name>A0A223MBV5_ACTPL</name>
<accession>A0A223MBV5</accession>
<dbReference type="EMBL" id="JAPQFC010000001">
    <property type="protein sequence ID" value="MCY6523766.1"/>
    <property type="molecule type" value="Genomic_DNA"/>
</dbReference>
<dbReference type="Proteomes" id="UP001077788">
    <property type="component" value="Unassembled WGS sequence"/>
</dbReference>
<dbReference type="EMBL" id="LR134515">
    <property type="protein sequence ID" value="VEJ17103.1"/>
    <property type="molecule type" value="Genomic_DNA"/>
</dbReference>
<dbReference type="RefSeq" id="WP_012263095.1">
    <property type="nucleotide sequence ID" value="NZ_CBDBSU010000004.1"/>
</dbReference>
<reference evidence="1" key="3">
    <citation type="submission" date="2022-12" db="EMBL/GenBank/DDBJ databases">
        <authorList>
            <person name="Kardos G."/>
            <person name="Sarkozi R."/>
            <person name="Laczko L."/>
            <person name="Marton S."/>
            <person name="Makrai L."/>
            <person name="Banyai K."/>
            <person name="Fodor L."/>
        </authorList>
    </citation>
    <scope>NUCLEOTIDE SEQUENCE</scope>
    <source>
        <strain evidence="1">84/14</strain>
    </source>
</reference>
<evidence type="ECO:0000313" key="1">
    <source>
        <dbReference type="EMBL" id="MCY6523766.1"/>
    </source>
</evidence>
<reference evidence="1" key="2">
    <citation type="journal article" date="2021" name="Vet Sci">
        <title>O-Serogroups and Pathovirotypes of Escherichia coli Isolated from Post-Weaning Piglets Showing Diarrhoea and/or Oedema in South Korea.</title>
        <authorList>
            <person name="Byun J.W."/>
            <person name="Moon B.Y."/>
            <person name="Do K.H."/>
            <person name="Lee K."/>
            <person name="Lee H.Y."/>
            <person name="Kim W.I."/>
            <person name="So B."/>
            <person name="Lee W.K."/>
        </authorList>
    </citation>
    <scope>NUCLEOTIDE SEQUENCE</scope>
    <source>
        <strain evidence="1">84/14</strain>
    </source>
</reference>
<sequence>MAYYTTDVSSHFQYDELNNDRKVLHTIHFFIDDRLSDHQRHIDKWQNHIIINRSKYPKFISSIRVNISFYDVIIADNVSGLTLERHVLM</sequence>
<evidence type="ECO:0000313" key="3">
    <source>
        <dbReference type="Proteomes" id="UP000275510"/>
    </source>
</evidence>
<dbReference type="AlphaFoldDB" id="A0A223MBV5"/>
<gene>
    <name evidence="2" type="ORF">NCTC10976_01208</name>
    <name evidence="1" type="ORF">OYG11_05865</name>
</gene>
<organism evidence="2 3">
    <name type="scientific">Actinobacillus pleuropneumoniae</name>
    <name type="common">Haemophilus pleuropneumoniae</name>
    <dbReference type="NCBI Taxonomy" id="715"/>
    <lineage>
        <taxon>Bacteria</taxon>
        <taxon>Pseudomonadati</taxon>
        <taxon>Pseudomonadota</taxon>
        <taxon>Gammaproteobacteria</taxon>
        <taxon>Pasteurellales</taxon>
        <taxon>Pasteurellaceae</taxon>
        <taxon>Actinobacillus</taxon>
    </lineage>
</organism>
<dbReference type="Proteomes" id="UP000275510">
    <property type="component" value="Chromosome"/>
</dbReference>
<protein>
    <submittedName>
        <fullName evidence="2">Uncharacterized protein</fullName>
    </submittedName>
</protein>
<dbReference type="GeneID" id="48599332"/>